<sequence length="182" mass="21072">MVSVLSPPNCEKLSDRAIGVVVERIQPKRLDDQRADQSPSFDPITGTKGYTPIPSLKALKKIAKEHEIEFRRMRNRQHQAKYKKKQRLKLINLESSVQGLREHIQQLEQKRQVLYASMPTNSRMWGIAAEYFRLFRHGFRAPMLVPDVNTTPQSPNLNQSCVAGFPTSNDGARRLWSWRTWC</sequence>
<evidence type="ECO:0000256" key="1">
    <source>
        <dbReference type="SAM" id="Coils"/>
    </source>
</evidence>
<dbReference type="EMBL" id="BSXW01012507">
    <property type="protein sequence ID" value="GMF65826.1"/>
    <property type="molecule type" value="Genomic_DNA"/>
</dbReference>
<keyword evidence="1" id="KW-0175">Coiled coil</keyword>
<gene>
    <name evidence="2" type="ORF">Plil01_001842500</name>
</gene>
<proteinExistence type="predicted"/>
<dbReference type="Proteomes" id="UP001165083">
    <property type="component" value="Unassembled WGS sequence"/>
</dbReference>
<evidence type="ECO:0000313" key="3">
    <source>
        <dbReference type="Proteomes" id="UP001165083"/>
    </source>
</evidence>
<dbReference type="CDD" id="cd14686">
    <property type="entry name" value="bZIP"/>
    <property type="match status" value="1"/>
</dbReference>
<organism evidence="2 3">
    <name type="scientific">Phytophthora lilii</name>
    <dbReference type="NCBI Taxonomy" id="2077276"/>
    <lineage>
        <taxon>Eukaryota</taxon>
        <taxon>Sar</taxon>
        <taxon>Stramenopiles</taxon>
        <taxon>Oomycota</taxon>
        <taxon>Peronosporomycetes</taxon>
        <taxon>Peronosporales</taxon>
        <taxon>Peronosporaceae</taxon>
        <taxon>Phytophthora</taxon>
    </lineage>
</organism>
<dbReference type="AlphaFoldDB" id="A0A9W6YKT3"/>
<protein>
    <submittedName>
        <fullName evidence="2">Unnamed protein product</fullName>
    </submittedName>
</protein>
<comment type="caution">
    <text evidence="2">The sequence shown here is derived from an EMBL/GenBank/DDBJ whole genome shotgun (WGS) entry which is preliminary data.</text>
</comment>
<name>A0A9W6YKT3_9STRA</name>
<evidence type="ECO:0000313" key="2">
    <source>
        <dbReference type="EMBL" id="GMF65826.1"/>
    </source>
</evidence>
<keyword evidence="3" id="KW-1185">Reference proteome</keyword>
<reference evidence="2" key="1">
    <citation type="submission" date="2023-04" db="EMBL/GenBank/DDBJ databases">
        <title>Phytophthora lilii NBRC 32176.</title>
        <authorList>
            <person name="Ichikawa N."/>
            <person name="Sato H."/>
            <person name="Tonouchi N."/>
        </authorList>
    </citation>
    <scope>NUCLEOTIDE SEQUENCE</scope>
    <source>
        <strain evidence="2">NBRC 32176</strain>
    </source>
</reference>
<accession>A0A9W6YKT3</accession>
<feature type="coiled-coil region" evidence="1">
    <location>
        <begin position="56"/>
        <end position="117"/>
    </location>
</feature>
<dbReference type="OrthoDB" id="107313at2759"/>